<dbReference type="Proteomes" id="UP000887579">
    <property type="component" value="Unplaced"/>
</dbReference>
<accession>A0AC34GHN6</accession>
<evidence type="ECO:0000313" key="2">
    <source>
        <dbReference type="WBParaSite" id="ES5_v2.g29160.t1"/>
    </source>
</evidence>
<sequence length="143" mass="15757">MDYAAKFAGIFGFGNWKQILLDSKDARMELEVEEMQIELEKSERIPTIERNVQQQLEYDAAELAREARKERAVGAAQCAGGAVDVGRLIKKGAHNVEVVRKGEIQKIQFVGFNDVKVNDCQVVAQNVKLKGKAGKAANLAAIL</sequence>
<dbReference type="WBParaSite" id="ES5_v2.g29160.t1">
    <property type="protein sequence ID" value="ES5_v2.g29160.t1"/>
    <property type="gene ID" value="ES5_v2.g29160"/>
</dbReference>
<evidence type="ECO:0000313" key="1">
    <source>
        <dbReference type="Proteomes" id="UP000887579"/>
    </source>
</evidence>
<name>A0AC34GHN6_9BILA</name>
<protein>
    <submittedName>
        <fullName evidence="2">Uncharacterized protein</fullName>
    </submittedName>
</protein>
<organism evidence="1 2">
    <name type="scientific">Panagrolaimus sp. ES5</name>
    <dbReference type="NCBI Taxonomy" id="591445"/>
    <lineage>
        <taxon>Eukaryota</taxon>
        <taxon>Metazoa</taxon>
        <taxon>Ecdysozoa</taxon>
        <taxon>Nematoda</taxon>
        <taxon>Chromadorea</taxon>
        <taxon>Rhabditida</taxon>
        <taxon>Tylenchina</taxon>
        <taxon>Panagrolaimomorpha</taxon>
        <taxon>Panagrolaimoidea</taxon>
        <taxon>Panagrolaimidae</taxon>
        <taxon>Panagrolaimus</taxon>
    </lineage>
</organism>
<proteinExistence type="predicted"/>
<reference evidence="2" key="1">
    <citation type="submission" date="2022-11" db="UniProtKB">
        <authorList>
            <consortium name="WormBaseParasite"/>
        </authorList>
    </citation>
    <scope>IDENTIFICATION</scope>
</reference>